<feature type="region of interest" description="Disordered" evidence="1">
    <location>
        <begin position="1"/>
        <end position="24"/>
    </location>
</feature>
<feature type="compositionally biased region" description="Polar residues" evidence="1">
    <location>
        <begin position="1"/>
        <end position="15"/>
    </location>
</feature>
<accession>A0A9X5CQI8</accession>
<sequence>MTPVSTCPRAQSAESGTDAHRSTPSGLVIENLDARPDSPVALWTLCAAPVTGPAASVRPVA</sequence>
<evidence type="ECO:0000256" key="1">
    <source>
        <dbReference type="SAM" id="MobiDB-lite"/>
    </source>
</evidence>
<gene>
    <name evidence="2" type="ORF">G3I18_30145</name>
</gene>
<name>A0A9X5CQI8_9ACTN</name>
<dbReference type="RefSeq" id="WP_163091252.1">
    <property type="nucleotide sequence ID" value="NZ_JAAGNA010001040.1"/>
</dbReference>
<protein>
    <submittedName>
        <fullName evidence="2">Uncharacterized protein</fullName>
    </submittedName>
</protein>
<dbReference type="EMBL" id="JAAGNA010001040">
    <property type="protein sequence ID" value="NEC52780.1"/>
    <property type="molecule type" value="Genomic_DNA"/>
</dbReference>
<organism evidence="2 3">
    <name type="scientific">Actinospica acidiphila</name>
    <dbReference type="NCBI Taxonomy" id="304899"/>
    <lineage>
        <taxon>Bacteria</taxon>
        <taxon>Bacillati</taxon>
        <taxon>Actinomycetota</taxon>
        <taxon>Actinomycetes</taxon>
        <taxon>Catenulisporales</taxon>
        <taxon>Actinospicaceae</taxon>
        <taxon>Actinospica</taxon>
    </lineage>
</organism>
<dbReference type="AlphaFoldDB" id="A0A9X5CQI8"/>
<evidence type="ECO:0000313" key="2">
    <source>
        <dbReference type="EMBL" id="NEC52780.1"/>
    </source>
</evidence>
<proteinExistence type="predicted"/>
<evidence type="ECO:0000313" key="3">
    <source>
        <dbReference type="Proteomes" id="UP000471745"/>
    </source>
</evidence>
<keyword evidence="3" id="KW-1185">Reference proteome</keyword>
<dbReference type="Proteomes" id="UP000471745">
    <property type="component" value="Unassembled WGS sequence"/>
</dbReference>
<comment type="caution">
    <text evidence="2">The sequence shown here is derived from an EMBL/GenBank/DDBJ whole genome shotgun (WGS) entry which is preliminary data.</text>
</comment>
<reference evidence="2 3" key="1">
    <citation type="submission" date="2020-01" db="EMBL/GenBank/DDBJ databases">
        <title>Insect and environment-associated Actinomycetes.</title>
        <authorList>
            <person name="Currrie C."/>
            <person name="Chevrette M."/>
            <person name="Carlson C."/>
            <person name="Stubbendieck R."/>
            <person name="Wendt-Pienkowski E."/>
        </authorList>
    </citation>
    <scope>NUCLEOTIDE SEQUENCE [LARGE SCALE GENOMIC DNA]</scope>
    <source>
        <strain evidence="2 3">SID8189</strain>
    </source>
</reference>